<sequence>MDGQYHSVEFHPSATAKDVLEIVRDKIGLNSDAKGYAIYEVLGNSERSLAAEEKVADVMAKWERYRAATAANTVNNAGTAKRARPQHHFFLFKKHIFMDNFINLNDPVEKELLYHQVLHDLRTDRFPVTDKEAMMLTALQAQLELSDLNEAIHDYRPIACHCLPARMVPVLPHEGVAMHHQSLRGMTPSEAKQAFLNLIQSWPLHKATIFDVMQSFTSNWPRVLWLAVDQKGLHLLEHRSRNTLCTYDYASILSYAPALNYLMIITGSDRKQSKVILTTAQAFQIATLIREYMEVLHGDAVEMRRAQTPKSRPVSALHQNAPLVPPQPS</sequence>
<dbReference type="Gene3D" id="2.30.29.30">
    <property type="entry name" value="Pleckstrin-homology domain (PH domain)/Phosphotyrosine-binding domain (PTB)"/>
    <property type="match status" value="1"/>
</dbReference>
<organism evidence="4 5">
    <name type="scientific">Asbolus verrucosus</name>
    <name type="common">Desert ironclad beetle</name>
    <dbReference type="NCBI Taxonomy" id="1661398"/>
    <lineage>
        <taxon>Eukaryota</taxon>
        <taxon>Metazoa</taxon>
        <taxon>Ecdysozoa</taxon>
        <taxon>Arthropoda</taxon>
        <taxon>Hexapoda</taxon>
        <taxon>Insecta</taxon>
        <taxon>Pterygota</taxon>
        <taxon>Neoptera</taxon>
        <taxon>Endopterygota</taxon>
        <taxon>Coleoptera</taxon>
        <taxon>Polyphaga</taxon>
        <taxon>Cucujiformia</taxon>
        <taxon>Tenebrionidae</taxon>
        <taxon>Pimeliinae</taxon>
        <taxon>Asbolus</taxon>
    </lineage>
</organism>
<dbReference type="InterPro" id="IPR002404">
    <property type="entry name" value="IRS_PTB"/>
</dbReference>
<feature type="domain" description="Ras-associating" evidence="3">
    <location>
        <begin position="1"/>
        <end position="97"/>
    </location>
</feature>
<keyword evidence="5" id="KW-1185">Reference proteome</keyword>
<feature type="region of interest" description="Disordered" evidence="1">
    <location>
        <begin position="309"/>
        <end position="329"/>
    </location>
</feature>
<dbReference type="PROSITE" id="PS50057">
    <property type="entry name" value="FERM_3"/>
    <property type="match status" value="1"/>
</dbReference>
<dbReference type="OrthoDB" id="6108017at2759"/>
<dbReference type="SUPFAM" id="SSF54236">
    <property type="entry name" value="Ubiquitin-like"/>
    <property type="match status" value="1"/>
</dbReference>
<dbReference type="Pfam" id="PF02174">
    <property type="entry name" value="IRS"/>
    <property type="match status" value="1"/>
</dbReference>
<evidence type="ECO:0000256" key="1">
    <source>
        <dbReference type="SAM" id="MobiDB-lite"/>
    </source>
</evidence>
<protein>
    <submittedName>
        <fullName evidence="4">FERM M and/or RA domain containing protein</fullName>
    </submittedName>
</protein>
<dbReference type="PROSITE" id="PS50200">
    <property type="entry name" value="RA"/>
    <property type="match status" value="1"/>
</dbReference>
<dbReference type="InterPro" id="IPR011993">
    <property type="entry name" value="PH-like_dom_sf"/>
</dbReference>
<proteinExistence type="predicted"/>
<dbReference type="PANTHER" id="PTHR46049">
    <property type="entry name" value="AGAP003327-PA"/>
    <property type="match status" value="1"/>
</dbReference>
<dbReference type="PANTHER" id="PTHR46049:SF3">
    <property type="entry name" value="MYOSIN VIIA"/>
    <property type="match status" value="1"/>
</dbReference>
<reference evidence="4 5" key="1">
    <citation type="submission" date="2017-03" db="EMBL/GenBank/DDBJ databases">
        <title>Genome of the blue death feigning beetle - Asbolus verrucosus.</title>
        <authorList>
            <person name="Rider S.D."/>
        </authorList>
    </citation>
    <scope>NUCLEOTIDE SEQUENCE [LARGE SCALE GENOMIC DNA]</scope>
    <source>
        <strain evidence="4">Butters</strain>
        <tissue evidence="4">Head and leg muscle</tissue>
    </source>
</reference>
<dbReference type="STRING" id="1661398.A0A482W114"/>
<comment type="caution">
    <text evidence="4">The sequence shown here is derived from an EMBL/GenBank/DDBJ whole genome shotgun (WGS) entry which is preliminary data.</text>
</comment>
<dbReference type="Pfam" id="PF21989">
    <property type="entry name" value="RA_2"/>
    <property type="match status" value="1"/>
</dbReference>
<dbReference type="GO" id="GO:0009887">
    <property type="term" value="P:animal organ morphogenesis"/>
    <property type="evidence" value="ECO:0007669"/>
    <property type="project" value="UniProtKB-ARBA"/>
</dbReference>
<dbReference type="InterPro" id="IPR035963">
    <property type="entry name" value="FERM_2"/>
</dbReference>
<dbReference type="CDD" id="cd17208">
    <property type="entry name" value="FERM_F1_DdMyo7_like"/>
    <property type="match status" value="1"/>
</dbReference>
<dbReference type="AlphaFoldDB" id="A0A482W114"/>
<dbReference type="InterPro" id="IPR029071">
    <property type="entry name" value="Ubiquitin-like_domsf"/>
</dbReference>
<evidence type="ECO:0000313" key="5">
    <source>
        <dbReference type="Proteomes" id="UP000292052"/>
    </source>
</evidence>
<dbReference type="SUPFAM" id="SSF50729">
    <property type="entry name" value="PH domain-like"/>
    <property type="match status" value="1"/>
</dbReference>
<accession>A0A482W114</accession>
<gene>
    <name evidence="4" type="ORF">BDFB_000858</name>
</gene>
<dbReference type="GO" id="GO:0007165">
    <property type="term" value="P:signal transduction"/>
    <property type="evidence" value="ECO:0007669"/>
    <property type="project" value="InterPro"/>
</dbReference>
<dbReference type="CDD" id="cd14473">
    <property type="entry name" value="FERM_B-lobe"/>
    <property type="match status" value="1"/>
</dbReference>
<name>A0A482W114_ASBVE</name>
<dbReference type="Pfam" id="PF00373">
    <property type="entry name" value="FERM_M"/>
    <property type="match status" value="1"/>
</dbReference>
<feature type="domain" description="FERM" evidence="2">
    <location>
        <begin position="1"/>
        <end position="300"/>
    </location>
</feature>
<dbReference type="GO" id="GO:0071944">
    <property type="term" value="C:cell periphery"/>
    <property type="evidence" value="ECO:0007669"/>
    <property type="project" value="UniProtKB-ARBA"/>
</dbReference>
<dbReference type="SMART" id="SM00295">
    <property type="entry name" value="B41"/>
    <property type="match status" value="1"/>
</dbReference>
<dbReference type="SUPFAM" id="SSF47031">
    <property type="entry name" value="Second domain of FERM"/>
    <property type="match status" value="1"/>
</dbReference>
<dbReference type="InterPro" id="IPR014352">
    <property type="entry name" value="FERM/acyl-CoA-bd_prot_sf"/>
</dbReference>
<dbReference type="Proteomes" id="UP000292052">
    <property type="component" value="Unassembled WGS sequence"/>
</dbReference>
<dbReference type="EMBL" id="QDEB01044422">
    <property type="protein sequence ID" value="RZC38318.1"/>
    <property type="molecule type" value="Genomic_DNA"/>
</dbReference>
<evidence type="ECO:0000313" key="4">
    <source>
        <dbReference type="EMBL" id="RZC38318.1"/>
    </source>
</evidence>
<dbReference type="InterPro" id="IPR019748">
    <property type="entry name" value="FERM_central"/>
</dbReference>
<dbReference type="InterPro" id="IPR019749">
    <property type="entry name" value="Band_41_domain"/>
</dbReference>
<dbReference type="InterPro" id="IPR051724">
    <property type="entry name" value="Actin_motor_Myosin"/>
</dbReference>
<dbReference type="InterPro" id="IPR000159">
    <property type="entry name" value="RA_dom"/>
</dbReference>
<dbReference type="Gene3D" id="3.10.20.90">
    <property type="entry name" value="Phosphatidylinositol 3-kinase Catalytic Subunit, Chain A, domain 1"/>
    <property type="match status" value="1"/>
</dbReference>
<dbReference type="GO" id="GO:0030182">
    <property type="term" value="P:neuron differentiation"/>
    <property type="evidence" value="ECO:0007669"/>
    <property type="project" value="UniProtKB-ARBA"/>
</dbReference>
<evidence type="ECO:0000259" key="3">
    <source>
        <dbReference type="PROSITE" id="PS50200"/>
    </source>
</evidence>
<evidence type="ECO:0000259" key="2">
    <source>
        <dbReference type="PROSITE" id="PS50057"/>
    </source>
</evidence>
<dbReference type="Gene3D" id="1.20.80.10">
    <property type="match status" value="1"/>
</dbReference>
<dbReference type="InterPro" id="IPR000299">
    <property type="entry name" value="FERM_domain"/>
</dbReference>